<dbReference type="GO" id="GO:0005856">
    <property type="term" value="C:cytoskeleton"/>
    <property type="evidence" value="ECO:0007669"/>
    <property type="project" value="UniProtKB-SubCell"/>
</dbReference>
<dbReference type="PROSITE" id="PS50057">
    <property type="entry name" value="FERM_3"/>
    <property type="match status" value="1"/>
</dbReference>
<evidence type="ECO:0000256" key="3">
    <source>
        <dbReference type="ARBA" id="ARBA00009649"/>
    </source>
</evidence>
<reference evidence="14 15" key="1">
    <citation type="submission" date="2015-12" db="EMBL/GenBank/DDBJ databases">
        <title>The genome of Folsomia candida.</title>
        <authorList>
            <person name="Faddeeva A."/>
            <person name="Derks M.F."/>
            <person name="Anvar Y."/>
            <person name="Smit S."/>
            <person name="Van Straalen N."/>
            <person name="Roelofs D."/>
        </authorList>
    </citation>
    <scope>NUCLEOTIDE SEQUENCE [LARGE SCALE GENOMIC DNA]</scope>
    <source>
        <strain evidence="14 15">VU population</strain>
        <tissue evidence="14">Whole body</tissue>
    </source>
</reference>
<feature type="domain" description="FERM" evidence="13">
    <location>
        <begin position="21"/>
        <end position="325"/>
    </location>
</feature>
<keyword evidence="7" id="KW-0904">Protein phosphatase</keyword>
<evidence type="ECO:0000256" key="2">
    <source>
        <dbReference type="ARBA" id="ARBA00004282"/>
    </source>
</evidence>
<dbReference type="OMA" id="TEWDYIA"/>
<dbReference type="InterPro" id="IPR018979">
    <property type="entry name" value="FERM_N"/>
</dbReference>
<dbReference type="InterPro" id="IPR019748">
    <property type="entry name" value="FERM_central"/>
</dbReference>
<dbReference type="PROSITE" id="PS50055">
    <property type="entry name" value="TYR_PHOSPHATASE_PTP"/>
    <property type="match status" value="1"/>
</dbReference>
<evidence type="ECO:0000256" key="1">
    <source>
        <dbReference type="ARBA" id="ARBA00004245"/>
    </source>
</evidence>
<dbReference type="PROSITE" id="PS00660">
    <property type="entry name" value="FERM_1"/>
    <property type="match status" value="1"/>
</dbReference>
<feature type="region of interest" description="Disordered" evidence="10">
    <location>
        <begin position="753"/>
        <end position="790"/>
    </location>
</feature>
<organism evidence="14 15">
    <name type="scientific">Folsomia candida</name>
    <name type="common">Springtail</name>
    <dbReference type="NCBI Taxonomy" id="158441"/>
    <lineage>
        <taxon>Eukaryota</taxon>
        <taxon>Metazoa</taxon>
        <taxon>Ecdysozoa</taxon>
        <taxon>Arthropoda</taxon>
        <taxon>Hexapoda</taxon>
        <taxon>Collembola</taxon>
        <taxon>Entomobryomorpha</taxon>
        <taxon>Isotomoidea</taxon>
        <taxon>Isotomidae</taxon>
        <taxon>Proisotominae</taxon>
        <taxon>Folsomia</taxon>
    </lineage>
</organism>
<feature type="compositionally biased region" description="Acidic residues" evidence="10">
    <location>
        <begin position="778"/>
        <end position="790"/>
    </location>
</feature>
<dbReference type="GO" id="GO:0070161">
    <property type="term" value="C:anchoring junction"/>
    <property type="evidence" value="ECO:0007669"/>
    <property type="project" value="UniProtKB-SubCell"/>
</dbReference>
<dbReference type="OrthoDB" id="10012364at2759"/>
<evidence type="ECO:0000256" key="8">
    <source>
        <dbReference type="ARBA" id="ARBA00022949"/>
    </source>
</evidence>
<dbReference type="InterPro" id="IPR035963">
    <property type="entry name" value="FERM_2"/>
</dbReference>
<dbReference type="Gene3D" id="1.20.80.10">
    <property type="match status" value="1"/>
</dbReference>
<dbReference type="PANTHER" id="PTHR45706:SF1">
    <property type="entry name" value="PEZ, ISOFORM A"/>
    <property type="match status" value="1"/>
</dbReference>
<name>A0A226EPL5_FOLCA</name>
<feature type="domain" description="Tyrosine specific protein phosphatases" evidence="12">
    <location>
        <begin position="1038"/>
        <end position="1112"/>
    </location>
</feature>
<dbReference type="STRING" id="158441.A0A226EPL5"/>
<evidence type="ECO:0000259" key="13">
    <source>
        <dbReference type="PROSITE" id="PS50057"/>
    </source>
</evidence>
<feature type="region of interest" description="Disordered" evidence="10">
    <location>
        <begin position="658"/>
        <end position="734"/>
    </location>
</feature>
<accession>A0A226EPL5</accession>
<proteinExistence type="inferred from homology"/>
<dbReference type="CDD" id="cd17099">
    <property type="entry name" value="FERM_F1_PTPN14_like"/>
    <property type="match status" value="1"/>
</dbReference>
<dbReference type="EMBL" id="LNIX01000002">
    <property type="protein sequence ID" value="OXA59565.1"/>
    <property type="molecule type" value="Genomic_DNA"/>
</dbReference>
<comment type="caution">
    <text evidence="14">The sequence shown here is derived from an EMBL/GenBank/DDBJ whole genome shotgun (WGS) entry which is preliminary data.</text>
</comment>
<dbReference type="GO" id="GO:0009887">
    <property type="term" value="P:animal organ morphogenesis"/>
    <property type="evidence" value="ECO:0007669"/>
    <property type="project" value="UniProtKB-ARBA"/>
</dbReference>
<feature type="compositionally biased region" description="Low complexity" evidence="10">
    <location>
        <begin position="583"/>
        <end position="592"/>
    </location>
</feature>
<dbReference type="AlphaFoldDB" id="A0A226EPL5"/>
<feature type="compositionally biased region" description="Low complexity" evidence="10">
    <location>
        <begin position="534"/>
        <end position="552"/>
    </location>
</feature>
<feature type="compositionally biased region" description="Polar residues" evidence="10">
    <location>
        <begin position="593"/>
        <end position="605"/>
    </location>
</feature>
<evidence type="ECO:0000256" key="7">
    <source>
        <dbReference type="ARBA" id="ARBA00022912"/>
    </source>
</evidence>
<evidence type="ECO:0000256" key="5">
    <source>
        <dbReference type="ARBA" id="ARBA00022490"/>
    </source>
</evidence>
<gene>
    <name evidence="14" type="ORF">Fcan01_05041</name>
</gene>
<dbReference type="FunFam" id="1.20.80.10:FF:000014">
    <property type="entry name" value="Tyrosine-protein phosphatase non-receptor type"/>
    <property type="match status" value="1"/>
</dbReference>
<dbReference type="InterPro" id="IPR003595">
    <property type="entry name" value="Tyr_Pase_cat"/>
</dbReference>
<dbReference type="InterPro" id="IPR011993">
    <property type="entry name" value="PH-like_dom_sf"/>
</dbReference>
<comment type="similarity">
    <text evidence="3">Belongs to the protein-tyrosine phosphatase family. Non-receptor class subfamily.</text>
</comment>
<dbReference type="SUPFAM" id="SSF54236">
    <property type="entry name" value="Ubiquitin-like"/>
    <property type="match status" value="1"/>
</dbReference>
<keyword evidence="15" id="KW-1185">Reference proteome</keyword>
<dbReference type="Pfam" id="PF09379">
    <property type="entry name" value="FERM_N"/>
    <property type="match status" value="1"/>
</dbReference>
<feature type="compositionally biased region" description="Polar residues" evidence="10">
    <location>
        <begin position="692"/>
        <end position="716"/>
    </location>
</feature>
<dbReference type="PRINTS" id="PR00700">
    <property type="entry name" value="PRTYPHPHTASE"/>
</dbReference>
<protein>
    <recommendedName>
        <fullName evidence="4">protein-tyrosine-phosphatase</fullName>
        <ecNumber evidence="4">3.1.3.48</ecNumber>
    </recommendedName>
</protein>
<keyword evidence="14" id="KW-0675">Receptor</keyword>
<dbReference type="SMART" id="SM00194">
    <property type="entry name" value="PTPc"/>
    <property type="match status" value="1"/>
</dbReference>
<dbReference type="GO" id="GO:0071944">
    <property type="term" value="C:cell periphery"/>
    <property type="evidence" value="ECO:0007669"/>
    <property type="project" value="UniProtKB-ARBA"/>
</dbReference>
<dbReference type="SUPFAM" id="SSF50729">
    <property type="entry name" value="PH domain-like"/>
    <property type="match status" value="1"/>
</dbReference>
<dbReference type="SUPFAM" id="SSF47031">
    <property type="entry name" value="Second domain of FERM"/>
    <property type="match status" value="1"/>
</dbReference>
<evidence type="ECO:0000313" key="14">
    <source>
        <dbReference type="EMBL" id="OXA59565.1"/>
    </source>
</evidence>
<dbReference type="Gene3D" id="2.30.29.30">
    <property type="entry name" value="Pleckstrin-homology domain (PH domain)/Phosphotyrosine-binding domain (PTB)"/>
    <property type="match status" value="1"/>
</dbReference>
<sequence>MPLRILKRNSKQYNVVSKSAFVISVELLDNGVMECTLDSDSTGRECLLNISQRLGLHQYRNRNVSGRDDNPEFFGLRYISRGVPPRHRWVDLDRPLRKQLQKYAQDSQLSLGVMFYVGDVNLLKDEMARYHYFLQCKSDVIDGKLNCSIDQAISLAAYSLQGEFGDFDPERHTVEYLRDFAILPKDLISTGKLPQINVDALFEAVVRQYHSMISFPPPLAEIYYIMVAQQLDGYGQEPYPAKDDAGNDILICISANGLIIRRRDWTHIAAFRWIDIKSLLGHKRLFVVESSQSHRTMQYHFSDTEVAKYVRKICLLQSTFYKENIQSETVGPQQQIATDNQHIMPNQQDHHPNRNINLNNHHHPGGAHMGNMDQGAYFPGVPPDLLAPTMSSSTIGASSNFSSSMNNSSSSFNQSGLSLNSSSASALNVNHQLHFNQNHGMFPSQPQSHLFQSCAPHLLQQQGVAEPLMFHHPGELYNQIQMIPSVRTNPLADLGGDLEYSNGYGRAVSDYTAALQQKYGSVGIPDLSSRKSSSQLYFSSSSGGERSRSQSQTLQQIRASLEEEPIYQNEIVSQMHSMELRDSASNSNSASDVNGNGQASSSDSAGGTIALDNEISANTEVSATSSPSSSMIFKDKITDAYPNESSWLNNPSTMNFMQSQPLTTTQPPQLQNETTTPSIYVFKPPPPYPGLCSTSSVSNSAGSIQNKSSSGSNQEISTDSSVSNSTTSLSRNTFSQPATTDLTIAQLSPSATSSIVSAQIHSEPGRQEEEEELPSKEDNDELSEVGGEEILEVEKVKPTVMDDSIASVTSSTATSYTECSTSANSSSISTCVDEVDSPKPSSSTSCFPEIRIQSRIIDDRCPAQKSTNKAGQLFGKAIDPAVLREFQAIPKTKNNPSFATALKRENSKRNRTPDILPYEDNSVKIGDRQWLYTVAQLPLPGNGSAFWQLIWEKEIKVIVALERDSSALFYPLQKGATLSFNDFQVVESKGERRNSSNLTIAREFNLIYTSKKKQRKVFILPYEEEWKDDVPVHTEHFLCFLEEVNSIQRKVSEPTLPLTVLCGTGAGRSGIFILSDLLLHAADCGHKLRCDALLKVLRQQRMSLVSNASQYAFVLHTLAKYLAQSRLI</sequence>
<dbReference type="InterPro" id="IPR018980">
    <property type="entry name" value="FERM_PH-like_C"/>
</dbReference>
<dbReference type="PRINTS" id="PR00935">
    <property type="entry name" value="BAND41"/>
</dbReference>
<keyword evidence="8" id="KW-0965">Cell junction</keyword>
<feature type="compositionally biased region" description="Low complexity" evidence="10">
    <location>
        <begin position="660"/>
        <end position="677"/>
    </location>
</feature>
<feature type="compositionally biased region" description="Low complexity" evidence="10">
    <location>
        <begin position="717"/>
        <end position="734"/>
    </location>
</feature>
<dbReference type="InterPro" id="IPR019747">
    <property type="entry name" value="FERM_CS"/>
</dbReference>
<feature type="compositionally biased region" description="Basic and acidic residues" evidence="10">
    <location>
        <begin position="763"/>
        <end position="777"/>
    </location>
</feature>
<dbReference type="PROSITE" id="PS50056">
    <property type="entry name" value="TYR_PHOSPHATASE_2"/>
    <property type="match status" value="1"/>
</dbReference>
<dbReference type="GO" id="GO:0004725">
    <property type="term" value="F:protein tyrosine phosphatase activity"/>
    <property type="evidence" value="ECO:0007669"/>
    <property type="project" value="UniProtKB-EC"/>
</dbReference>
<dbReference type="Pfam" id="PF09380">
    <property type="entry name" value="FERM_C"/>
    <property type="match status" value="1"/>
</dbReference>
<evidence type="ECO:0000256" key="6">
    <source>
        <dbReference type="ARBA" id="ARBA00022801"/>
    </source>
</evidence>
<dbReference type="Gene3D" id="3.10.20.90">
    <property type="entry name" value="Phosphatidylinositol 3-kinase Catalytic Subunit, Chain A, domain 1"/>
    <property type="match status" value="1"/>
</dbReference>
<dbReference type="Pfam" id="PF00102">
    <property type="entry name" value="Y_phosphatase"/>
    <property type="match status" value="1"/>
</dbReference>
<dbReference type="EC" id="3.1.3.48" evidence="4"/>
<dbReference type="InterPro" id="IPR029021">
    <property type="entry name" value="Prot-tyrosine_phosphatase-like"/>
</dbReference>
<feature type="region of interest" description="Disordered" evidence="10">
    <location>
        <begin position="534"/>
        <end position="555"/>
    </location>
</feature>
<dbReference type="InterPro" id="IPR019749">
    <property type="entry name" value="Band_41_domain"/>
</dbReference>
<dbReference type="Pfam" id="PF00373">
    <property type="entry name" value="FERM_M"/>
    <property type="match status" value="1"/>
</dbReference>
<evidence type="ECO:0000256" key="10">
    <source>
        <dbReference type="SAM" id="MobiDB-lite"/>
    </source>
</evidence>
<evidence type="ECO:0000256" key="9">
    <source>
        <dbReference type="ARBA" id="ARBA00023212"/>
    </source>
</evidence>
<dbReference type="InterPro" id="IPR000387">
    <property type="entry name" value="Tyr_Pase_dom"/>
</dbReference>
<dbReference type="InterPro" id="IPR000242">
    <property type="entry name" value="PTP_cat"/>
</dbReference>
<evidence type="ECO:0000259" key="12">
    <source>
        <dbReference type="PROSITE" id="PS50056"/>
    </source>
</evidence>
<dbReference type="CDD" id="cd14473">
    <property type="entry name" value="FERM_B-lobe"/>
    <property type="match status" value="1"/>
</dbReference>
<dbReference type="InterPro" id="IPR014352">
    <property type="entry name" value="FERM/acyl-CoA-bd_prot_sf"/>
</dbReference>
<dbReference type="SUPFAM" id="SSF52799">
    <property type="entry name" value="(Phosphotyrosine protein) phosphatases II"/>
    <property type="match status" value="1"/>
</dbReference>
<keyword evidence="5" id="KW-0963">Cytoplasm</keyword>
<feature type="region of interest" description="Disordered" evidence="10">
    <location>
        <begin position="579"/>
        <end position="608"/>
    </location>
</feature>
<dbReference type="SMART" id="SM01196">
    <property type="entry name" value="FERM_C"/>
    <property type="match status" value="1"/>
</dbReference>
<dbReference type="InterPro" id="IPR029071">
    <property type="entry name" value="Ubiquitin-like_domsf"/>
</dbReference>
<evidence type="ECO:0000259" key="11">
    <source>
        <dbReference type="PROSITE" id="PS50055"/>
    </source>
</evidence>
<keyword evidence="9" id="KW-0206">Cytoskeleton</keyword>
<dbReference type="InterPro" id="IPR000299">
    <property type="entry name" value="FERM_domain"/>
</dbReference>
<dbReference type="SMART" id="SM00295">
    <property type="entry name" value="B41"/>
    <property type="match status" value="1"/>
</dbReference>
<keyword evidence="6" id="KW-0378">Hydrolase</keyword>
<dbReference type="Gene3D" id="3.90.190.10">
    <property type="entry name" value="Protein tyrosine phosphatase superfamily"/>
    <property type="match status" value="1"/>
</dbReference>
<dbReference type="SMART" id="SM00404">
    <property type="entry name" value="PTPc_motif"/>
    <property type="match status" value="1"/>
</dbReference>
<feature type="domain" description="Tyrosine-protein phosphatase" evidence="11">
    <location>
        <begin position="882"/>
        <end position="1121"/>
    </location>
</feature>
<dbReference type="Proteomes" id="UP000198287">
    <property type="component" value="Unassembled WGS sequence"/>
</dbReference>
<comment type="subcellular location">
    <subcellularLocation>
        <location evidence="2">Cell junction</location>
    </subcellularLocation>
    <subcellularLocation>
        <location evidence="1">Cytoplasm</location>
        <location evidence="1">Cytoskeleton</location>
    </subcellularLocation>
</comment>
<dbReference type="GO" id="GO:0048666">
    <property type="term" value="P:neuron development"/>
    <property type="evidence" value="ECO:0007669"/>
    <property type="project" value="UniProtKB-ARBA"/>
</dbReference>
<feature type="region of interest" description="Disordered" evidence="10">
    <location>
        <begin position="400"/>
        <end position="419"/>
    </location>
</feature>
<dbReference type="PANTHER" id="PTHR45706">
    <property type="entry name" value="TYROSINE-PROTEIN PHOSPHATASE"/>
    <property type="match status" value="1"/>
</dbReference>
<evidence type="ECO:0000313" key="15">
    <source>
        <dbReference type="Proteomes" id="UP000198287"/>
    </source>
</evidence>
<evidence type="ECO:0000256" key="4">
    <source>
        <dbReference type="ARBA" id="ARBA00013064"/>
    </source>
</evidence>